<protein>
    <submittedName>
        <fullName evidence="3">DUF2231 domain-containing protein</fullName>
    </submittedName>
</protein>
<dbReference type="RefSeq" id="WP_386745452.1">
    <property type="nucleotide sequence ID" value="NZ_JBHRYA010000012.1"/>
</dbReference>
<evidence type="ECO:0000313" key="3">
    <source>
        <dbReference type="EMBL" id="MFC3717476.1"/>
    </source>
</evidence>
<feature type="domain" description="DUF2231" evidence="2">
    <location>
        <begin position="5"/>
        <end position="139"/>
    </location>
</feature>
<sequence length="140" mass="14762">MNIARHPLHPALVHFPVACWSLATIADLASLWFGQPAWWLAGVLLVIGTVAALAAMGAGLFEFARIAEDSPALADARRHMLLAMAAWVLYATSLLLRLQGTTLVAPAWPALATSIAGFLCLAAAGWLGGKLVYQHHVGSA</sequence>
<feature type="transmembrane region" description="Helical" evidence="1">
    <location>
        <begin position="39"/>
        <end position="61"/>
    </location>
</feature>
<keyword evidence="1" id="KW-0472">Membrane</keyword>
<reference evidence="4" key="1">
    <citation type="journal article" date="2019" name="Int. J. Syst. Evol. Microbiol.">
        <title>The Global Catalogue of Microorganisms (GCM) 10K type strain sequencing project: providing services to taxonomists for standard genome sequencing and annotation.</title>
        <authorList>
            <consortium name="The Broad Institute Genomics Platform"/>
            <consortium name="The Broad Institute Genome Sequencing Center for Infectious Disease"/>
            <person name="Wu L."/>
            <person name="Ma J."/>
        </authorList>
    </citation>
    <scope>NUCLEOTIDE SEQUENCE [LARGE SCALE GENOMIC DNA]</scope>
    <source>
        <strain evidence="4">KCTC 42441</strain>
    </source>
</reference>
<evidence type="ECO:0000256" key="1">
    <source>
        <dbReference type="SAM" id="Phobius"/>
    </source>
</evidence>
<feature type="transmembrane region" description="Helical" evidence="1">
    <location>
        <begin position="81"/>
        <end position="100"/>
    </location>
</feature>
<gene>
    <name evidence="3" type="ORF">ACFONC_15095</name>
</gene>
<feature type="transmembrane region" description="Helical" evidence="1">
    <location>
        <begin position="106"/>
        <end position="127"/>
    </location>
</feature>
<keyword evidence="1" id="KW-1133">Transmembrane helix</keyword>
<evidence type="ECO:0000259" key="2">
    <source>
        <dbReference type="Pfam" id="PF09990"/>
    </source>
</evidence>
<keyword evidence="1" id="KW-0812">Transmembrane</keyword>
<comment type="caution">
    <text evidence="3">The sequence shown here is derived from an EMBL/GenBank/DDBJ whole genome shotgun (WGS) entry which is preliminary data.</text>
</comment>
<dbReference type="Pfam" id="PF09990">
    <property type="entry name" value="DUF2231"/>
    <property type="match status" value="1"/>
</dbReference>
<proteinExistence type="predicted"/>
<name>A0ABV7XP51_9GAMM</name>
<accession>A0ABV7XP51</accession>
<organism evidence="3 4">
    <name type="scientific">Luteimonas soli</name>
    <dbReference type="NCBI Taxonomy" id="1648966"/>
    <lineage>
        <taxon>Bacteria</taxon>
        <taxon>Pseudomonadati</taxon>
        <taxon>Pseudomonadota</taxon>
        <taxon>Gammaproteobacteria</taxon>
        <taxon>Lysobacterales</taxon>
        <taxon>Lysobacteraceae</taxon>
        <taxon>Luteimonas</taxon>
    </lineage>
</organism>
<feature type="transmembrane region" description="Helical" evidence="1">
    <location>
        <begin position="12"/>
        <end position="33"/>
    </location>
</feature>
<keyword evidence="4" id="KW-1185">Reference proteome</keyword>
<dbReference type="Proteomes" id="UP001595705">
    <property type="component" value="Unassembled WGS sequence"/>
</dbReference>
<evidence type="ECO:0000313" key="4">
    <source>
        <dbReference type="Proteomes" id="UP001595705"/>
    </source>
</evidence>
<dbReference type="EMBL" id="JBHRYA010000012">
    <property type="protein sequence ID" value="MFC3717476.1"/>
    <property type="molecule type" value="Genomic_DNA"/>
</dbReference>
<dbReference type="InterPro" id="IPR019251">
    <property type="entry name" value="DUF2231_TM"/>
</dbReference>